<feature type="compositionally biased region" description="Basic residues" evidence="1">
    <location>
        <begin position="105"/>
        <end position="121"/>
    </location>
</feature>
<protein>
    <submittedName>
        <fullName evidence="2">Uncharacterized protein</fullName>
    </submittedName>
</protein>
<feature type="region of interest" description="Disordered" evidence="1">
    <location>
        <begin position="133"/>
        <end position="208"/>
    </location>
</feature>
<keyword evidence="3" id="KW-1185">Reference proteome</keyword>
<sequence length="297" mass="30110">MGLLWGSVSTILREMYPELRRLPQRPAPLSANMSFASPIITAPSSAPRQLSIVPPRFVVYPGITSVFSASSPKSSSSASATPPSGSTPTTTTTTPTTPASPGTASHRHHRPPSTHFRARRPHGYQPSRFLRQFQQQQQQHAAPPLSPPFGASPVGGPTPPPLPTASASEDKGAGSSTGDALASSPHTPISTSPPAGSPPPPLPTPLAAASKLLSLSTTALVPVTTTITTITGGVGDPDAPTSSLSAALAAEKVGVLVAFSPHDGPVPWAAPGPGPAPSTRAAPPPPNRRGGRHPGAP</sequence>
<feature type="compositionally biased region" description="Pro residues" evidence="1">
    <location>
        <begin position="268"/>
        <end position="287"/>
    </location>
</feature>
<dbReference type="Proteomes" id="UP001141327">
    <property type="component" value="Unassembled WGS sequence"/>
</dbReference>
<reference evidence="2" key="1">
    <citation type="journal article" date="2022" name="bioRxiv">
        <title>Genomics of Preaxostyla Flagellates Illuminates Evolutionary Transitions and the Path Towards Mitochondrial Loss.</title>
        <authorList>
            <person name="Novak L.V.F."/>
            <person name="Treitli S.C."/>
            <person name="Pyrih J."/>
            <person name="Halakuc P."/>
            <person name="Pipaliya S.V."/>
            <person name="Vacek V."/>
            <person name="Brzon O."/>
            <person name="Soukal P."/>
            <person name="Eme L."/>
            <person name="Dacks J.B."/>
            <person name="Karnkowska A."/>
            <person name="Elias M."/>
            <person name="Hampl V."/>
        </authorList>
    </citation>
    <scope>NUCLEOTIDE SEQUENCE</scope>
    <source>
        <strain evidence="2">RCP-MX</strain>
    </source>
</reference>
<evidence type="ECO:0000256" key="1">
    <source>
        <dbReference type="SAM" id="MobiDB-lite"/>
    </source>
</evidence>
<dbReference type="EMBL" id="JAPMOS010000175">
    <property type="protein sequence ID" value="KAJ4454224.1"/>
    <property type="molecule type" value="Genomic_DNA"/>
</dbReference>
<feature type="region of interest" description="Disordered" evidence="1">
    <location>
        <begin position="69"/>
        <end position="121"/>
    </location>
</feature>
<comment type="caution">
    <text evidence="2">The sequence shown here is derived from an EMBL/GenBank/DDBJ whole genome shotgun (WGS) entry which is preliminary data.</text>
</comment>
<evidence type="ECO:0000313" key="3">
    <source>
        <dbReference type="Proteomes" id="UP001141327"/>
    </source>
</evidence>
<feature type="compositionally biased region" description="Low complexity" evidence="1">
    <location>
        <begin position="183"/>
        <end position="194"/>
    </location>
</feature>
<feature type="region of interest" description="Disordered" evidence="1">
    <location>
        <begin position="266"/>
        <end position="297"/>
    </location>
</feature>
<organism evidence="2 3">
    <name type="scientific">Paratrimastix pyriformis</name>
    <dbReference type="NCBI Taxonomy" id="342808"/>
    <lineage>
        <taxon>Eukaryota</taxon>
        <taxon>Metamonada</taxon>
        <taxon>Preaxostyla</taxon>
        <taxon>Paratrimastigidae</taxon>
        <taxon>Paratrimastix</taxon>
    </lineage>
</organism>
<proteinExistence type="predicted"/>
<accession>A0ABQ8U4E8</accession>
<gene>
    <name evidence="2" type="ORF">PAPYR_11141</name>
</gene>
<feature type="compositionally biased region" description="Low complexity" evidence="1">
    <location>
        <begin position="133"/>
        <end position="143"/>
    </location>
</feature>
<feature type="compositionally biased region" description="Pro residues" evidence="1">
    <location>
        <begin position="195"/>
        <end position="204"/>
    </location>
</feature>
<feature type="compositionally biased region" description="Low complexity" evidence="1">
    <location>
        <begin position="69"/>
        <end position="104"/>
    </location>
</feature>
<evidence type="ECO:0000313" key="2">
    <source>
        <dbReference type="EMBL" id="KAJ4454224.1"/>
    </source>
</evidence>
<name>A0ABQ8U4E8_9EUKA</name>